<dbReference type="AlphaFoldDB" id="A0AA87ZDC7"/>
<dbReference type="EMBL" id="BTGU01000005">
    <property type="protein sequence ID" value="GMN34859.1"/>
    <property type="molecule type" value="Genomic_DNA"/>
</dbReference>
<evidence type="ECO:0000313" key="3">
    <source>
        <dbReference type="Proteomes" id="UP001187192"/>
    </source>
</evidence>
<feature type="compositionally biased region" description="Basic and acidic residues" evidence="1">
    <location>
        <begin position="131"/>
        <end position="150"/>
    </location>
</feature>
<gene>
    <name evidence="2" type="ORF">TIFTF001_004932</name>
</gene>
<proteinExistence type="predicted"/>
<protein>
    <submittedName>
        <fullName evidence="2">Uncharacterized protein</fullName>
    </submittedName>
</protein>
<accession>A0AA87ZDC7</accession>
<comment type="caution">
    <text evidence="2">The sequence shown here is derived from an EMBL/GenBank/DDBJ whole genome shotgun (WGS) entry which is preliminary data.</text>
</comment>
<sequence length="189" mass="20792">MQSRAEIRCPTPKEDRAEDVIVDLLSMAGARERMWRRYGSPRSQSPDLLRGSSIGALDACEVTRSQLELWRPAKAKARVGSGSGKKETLAVGSLMRGNTAPRQSSWRQIMNRGSLVRARGSVTTWRCDGGSADRCDGREGRESEGKRDFDSCNDDQIDVSIHHPNVSSSLDPEVDSIIFEYGPPIAKGD</sequence>
<name>A0AA87ZDC7_FICCA</name>
<reference evidence="2" key="1">
    <citation type="submission" date="2023-07" db="EMBL/GenBank/DDBJ databases">
        <title>draft genome sequence of fig (Ficus carica).</title>
        <authorList>
            <person name="Takahashi T."/>
            <person name="Nishimura K."/>
        </authorList>
    </citation>
    <scope>NUCLEOTIDE SEQUENCE</scope>
</reference>
<feature type="region of interest" description="Disordered" evidence="1">
    <location>
        <begin position="128"/>
        <end position="152"/>
    </location>
</feature>
<keyword evidence="3" id="KW-1185">Reference proteome</keyword>
<evidence type="ECO:0000256" key="1">
    <source>
        <dbReference type="SAM" id="MobiDB-lite"/>
    </source>
</evidence>
<dbReference type="Proteomes" id="UP001187192">
    <property type="component" value="Unassembled WGS sequence"/>
</dbReference>
<organism evidence="2 3">
    <name type="scientific">Ficus carica</name>
    <name type="common">Common fig</name>
    <dbReference type="NCBI Taxonomy" id="3494"/>
    <lineage>
        <taxon>Eukaryota</taxon>
        <taxon>Viridiplantae</taxon>
        <taxon>Streptophyta</taxon>
        <taxon>Embryophyta</taxon>
        <taxon>Tracheophyta</taxon>
        <taxon>Spermatophyta</taxon>
        <taxon>Magnoliopsida</taxon>
        <taxon>eudicotyledons</taxon>
        <taxon>Gunneridae</taxon>
        <taxon>Pentapetalae</taxon>
        <taxon>rosids</taxon>
        <taxon>fabids</taxon>
        <taxon>Rosales</taxon>
        <taxon>Moraceae</taxon>
        <taxon>Ficeae</taxon>
        <taxon>Ficus</taxon>
    </lineage>
</organism>
<evidence type="ECO:0000313" key="2">
    <source>
        <dbReference type="EMBL" id="GMN34859.1"/>
    </source>
</evidence>